<proteinExistence type="predicted"/>
<feature type="domain" description="NIPSNAP" evidence="1">
    <location>
        <begin position="7"/>
        <end position="77"/>
    </location>
</feature>
<organism evidence="2 3">
    <name type="scientific">Peribacillus psychrosaccharolyticus</name>
    <name type="common">Bacillus psychrosaccharolyticus</name>
    <dbReference type="NCBI Taxonomy" id="1407"/>
    <lineage>
        <taxon>Bacteria</taxon>
        <taxon>Bacillati</taxon>
        <taxon>Bacillota</taxon>
        <taxon>Bacilli</taxon>
        <taxon>Bacillales</taxon>
        <taxon>Bacillaceae</taxon>
        <taxon>Peribacillus</taxon>
    </lineage>
</organism>
<dbReference type="SUPFAM" id="SSF54909">
    <property type="entry name" value="Dimeric alpha+beta barrel"/>
    <property type="match status" value="1"/>
</dbReference>
<protein>
    <submittedName>
        <fullName evidence="2">NIPSNAP family protein</fullName>
    </submittedName>
</protein>
<keyword evidence="3" id="KW-1185">Reference proteome</keyword>
<sequence>MFYRRKFYTVKSDFVEVFNKHFNHTNLPSQLKYGSRLIGRWMKENKDHTVEIFAIWEYDSYEDYVEIENKVRSDEAHVKRVRDWYEKYGGREFVYKKYILEVRNEQLESTLEVQ</sequence>
<dbReference type="RefSeq" id="WP_040374831.1">
    <property type="nucleotide sequence ID" value="NZ_CP068053.1"/>
</dbReference>
<dbReference type="Proteomes" id="UP000595254">
    <property type="component" value="Chromosome"/>
</dbReference>
<reference evidence="2 3" key="1">
    <citation type="submission" date="2021-01" db="EMBL/GenBank/DDBJ databases">
        <title>FDA dAtabase for Regulatory Grade micrObial Sequences (FDA-ARGOS): Supporting development and validation of Infectious Disease Dx tests.</title>
        <authorList>
            <person name="Nelson B."/>
            <person name="Plummer A."/>
            <person name="Tallon L."/>
            <person name="Sadzewicz L."/>
            <person name="Zhao X."/>
            <person name="Boylan J."/>
            <person name="Ott S."/>
            <person name="Bowen H."/>
            <person name="Vavikolanu K."/>
            <person name="Mehta A."/>
            <person name="Aluvathingal J."/>
            <person name="Nadendla S."/>
            <person name="Myers T."/>
            <person name="Yan Y."/>
            <person name="Sichtig H."/>
        </authorList>
    </citation>
    <scope>NUCLEOTIDE SEQUENCE [LARGE SCALE GENOMIC DNA]</scope>
    <source>
        <strain evidence="2 3">FDAARGOS_1161</strain>
    </source>
</reference>
<evidence type="ECO:0000313" key="3">
    <source>
        <dbReference type="Proteomes" id="UP000595254"/>
    </source>
</evidence>
<dbReference type="EMBL" id="CP068053">
    <property type="protein sequence ID" value="QQT00561.1"/>
    <property type="molecule type" value="Genomic_DNA"/>
</dbReference>
<dbReference type="Gene3D" id="3.30.70.100">
    <property type="match status" value="1"/>
</dbReference>
<evidence type="ECO:0000313" key="2">
    <source>
        <dbReference type="EMBL" id="QQT00561.1"/>
    </source>
</evidence>
<evidence type="ECO:0000259" key="1">
    <source>
        <dbReference type="Pfam" id="PF07978"/>
    </source>
</evidence>
<accession>A0A974NMB5</accession>
<gene>
    <name evidence="2" type="ORF">I6J18_01020</name>
</gene>
<dbReference type="KEGG" id="ppsr:I6J18_01020"/>
<name>A0A974NMB5_PERPY</name>
<dbReference type="InterPro" id="IPR011008">
    <property type="entry name" value="Dimeric_a/b-barrel"/>
</dbReference>
<dbReference type="Pfam" id="PF07978">
    <property type="entry name" value="NIPSNAP"/>
    <property type="match status" value="1"/>
</dbReference>
<dbReference type="AlphaFoldDB" id="A0A974NMB5"/>
<dbReference type="InterPro" id="IPR012577">
    <property type="entry name" value="NIPSNAP"/>
</dbReference>